<dbReference type="OrthoDB" id="6246933at2759"/>
<sequence>MTERTSSSRKYGKGTLICATDCALNCLAVNAKADLLATAGRNLFLVFSINADNLAPVSDFAVQDTFRPFSLES</sequence>
<protein>
    <submittedName>
        <fullName evidence="1">Uncharacterized protein</fullName>
    </submittedName>
</protein>
<evidence type="ECO:0000313" key="1">
    <source>
        <dbReference type="EMBL" id="KAF7252963.1"/>
    </source>
</evidence>
<accession>A0A8S9YIK7</accession>
<organism evidence="1 2">
    <name type="scientific">Paragonimus skrjabini miyazakii</name>
    <dbReference type="NCBI Taxonomy" id="59628"/>
    <lineage>
        <taxon>Eukaryota</taxon>
        <taxon>Metazoa</taxon>
        <taxon>Spiralia</taxon>
        <taxon>Lophotrochozoa</taxon>
        <taxon>Platyhelminthes</taxon>
        <taxon>Trematoda</taxon>
        <taxon>Digenea</taxon>
        <taxon>Plagiorchiida</taxon>
        <taxon>Troglotremata</taxon>
        <taxon>Troglotrematidae</taxon>
        <taxon>Paragonimus</taxon>
    </lineage>
</organism>
<dbReference type="Proteomes" id="UP000822476">
    <property type="component" value="Unassembled WGS sequence"/>
</dbReference>
<dbReference type="EMBL" id="JTDE01004841">
    <property type="protein sequence ID" value="KAF7252963.1"/>
    <property type="molecule type" value="Genomic_DNA"/>
</dbReference>
<keyword evidence="2" id="KW-1185">Reference proteome</keyword>
<comment type="caution">
    <text evidence="1">The sequence shown here is derived from an EMBL/GenBank/DDBJ whole genome shotgun (WGS) entry which is preliminary data.</text>
</comment>
<proteinExistence type="predicted"/>
<reference evidence="1" key="1">
    <citation type="submission" date="2019-07" db="EMBL/GenBank/DDBJ databases">
        <title>Annotation for the trematode Paragonimus miyazaki's.</title>
        <authorList>
            <person name="Choi Y.-J."/>
        </authorList>
    </citation>
    <scope>NUCLEOTIDE SEQUENCE</scope>
    <source>
        <strain evidence="1">Japan</strain>
    </source>
</reference>
<dbReference type="AlphaFoldDB" id="A0A8S9YIK7"/>
<name>A0A8S9YIK7_9TREM</name>
<evidence type="ECO:0000313" key="2">
    <source>
        <dbReference type="Proteomes" id="UP000822476"/>
    </source>
</evidence>
<gene>
    <name evidence="1" type="ORF">EG68_11134</name>
</gene>